<keyword evidence="2" id="KW-1185">Reference proteome</keyword>
<name>A0A133U9F0_9EURY</name>
<sequence>MVVQRWFKDFDESNFQGEEIEDFLKNYDVALSLAVAGRMKEAYSVMESEEIDLEKELDPGDFQDFDFNPKEIAEKYS</sequence>
<dbReference type="Proteomes" id="UP000070373">
    <property type="component" value="Unassembled WGS sequence"/>
</dbReference>
<protein>
    <submittedName>
        <fullName evidence="1">Uncharacterized protein</fullName>
    </submittedName>
</protein>
<comment type="caution">
    <text evidence="1">The sequence shown here is derived from an EMBL/GenBank/DDBJ whole genome shotgun (WGS) entry which is preliminary data.</text>
</comment>
<dbReference type="AlphaFoldDB" id="A0A133U9F0"/>
<evidence type="ECO:0000313" key="2">
    <source>
        <dbReference type="Proteomes" id="UP000070373"/>
    </source>
</evidence>
<proteinExistence type="predicted"/>
<organism evidence="1 2">
    <name type="scientific">candidate division MSBL1 archaeon SCGC-AAA259E17</name>
    <dbReference type="NCBI Taxonomy" id="1698263"/>
    <lineage>
        <taxon>Archaea</taxon>
        <taxon>Methanobacteriati</taxon>
        <taxon>Methanobacteriota</taxon>
        <taxon>candidate division MSBL1</taxon>
    </lineage>
</organism>
<accession>A0A133U9F0</accession>
<reference evidence="1 2" key="1">
    <citation type="journal article" date="2016" name="Sci. Rep.">
        <title>Metabolic traits of an uncultured archaeal lineage -MSBL1- from brine pools of the Red Sea.</title>
        <authorList>
            <person name="Mwirichia R."/>
            <person name="Alam I."/>
            <person name="Rashid M."/>
            <person name="Vinu M."/>
            <person name="Ba-Alawi W."/>
            <person name="Anthony Kamau A."/>
            <person name="Kamanda Ngugi D."/>
            <person name="Goker M."/>
            <person name="Klenk H.P."/>
            <person name="Bajic V."/>
            <person name="Stingl U."/>
        </authorList>
    </citation>
    <scope>NUCLEOTIDE SEQUENCE [LARGE SCALE GENOMIC DNA]</scope>
    <source>
        <strain evidence="1">SCGC-AAA259E17</strain>
    </source>
</reference>
<dbReference type="EMBL" id="LHXN01000139">
    <property type="protein sequence ID" value="KXA90824.1"/>
    <property type="molecule type" value="Genomic_DNA"/>
</dbReference>
<evidence type="ECO:0000313" key="1">
    <source>
        <dbReference type="EMBL" id="KXA90824.1"/>
    </source>
</evidence>
<gene>
    <name evidence="1" type="ORF">AKJ64_05210</name>
</gene>